<dbReference type="Gene3D" id="1.10.238.10">
    <property type="entry name" value="EF-hand"/>
    <property type="match status" value="2"/>
</dbReference>
<keyword evidence="2" id="KW-0106">Calcium</keyword>
<feature type="domain" description="EF-hand" evidence="3">
    <location>
        <begin position="110"/>
        <end position="145"/>
    </location>
</feature>
<dbReference type="PANTHER" id="PTHR23049">
    <property type="entry name" value="MYOSIN REGULATORY LIGHT CHAIN 2"/>
    <property type="match status" value="1"/>
</dbReference>
<sequence>MSVSTVTVNLTSTIMPAAKGKKKAAKKSESCIFDKFSQKQIAEFKEGFLVMDKDKDGLISESDLAAIFAEIGRPGTAADFSQMVQDAAPNPMSLTVLLNMFASKSSGEQDDDDAIIAAFRSFEGSDAGKIDPNQFKTMLQAFGDKLTDQEVEDVMAIMELTDDGQINSDALLGMLVAKTD</sequence>
<dbReference type="AlphaFoldDB" id="A0AAV2PSR1"/>
<dbReference type="PROSITE" id="PS50222">
    <property type="entry name" value="EF_HAND_2"/>
    <property type="match status" value="2"/>
</dbReference>
<dbReference type="GO" id="GO:0005509">
    <property type="term" value="F:calcium ion binding"/>
    <property type="evidence" value="ECO:0007669"/>
    <property type="project" value="InterPro"/>
</dbReference>
<evidence type="ECO:0000256" key="1">
    <source>
        <dbReference type="ARBA" id="ARBA00022737"/>
    </source>
</evidence>
<dbReference type="FunFam" id="1.10.238.10:FF:000001">
    <property type="entry name" value="Calmodulin 1"/>
    <property type="match status" value="1"/>
</dbReference>
<accession>A0AAV2PSR1</accession>
<evidence type="ECO:0000256" key="2">
    <source>
        <dbReference type="ARBA" id="ARBA00022837"/>
    </source>
</evidence>
<proteinExistence type="predicted"/>
<dbReference type="InterPro" id="IPR018247">
    <property type="entry name" value="EF_Hand_1_Ca_BS"/>
</dbReference>
<dbReference type="InterPro" id="IPR011992">
    <property type="entry name" value="EF-hand-dom_pair"/>
</dbReference>
<evidence type="ECO:0000313" key="4">
    <source>
        <dbReference type="EMBL" id="CAL4063714.1"/>
    </source>
</evidence>
<dbReference type="EMBL" id="CAXKWB010001232">
    <property type="protein sequence ID" value="CAL4063714.1"/>
    <property type="molecule type" value="Genomic_DNA"/>
</dbReference>
<evidence type="ECO:0000259" key="3">
    <source>
        <dbReference type="PROSITE" id="PS50222"/>
    </source>
</evidence>
<dbReference type="InterPro" id="IPR002048">
    <property type="entry name" value="EF_hand_dom"/>
</dbReference>
<dbReference type="SUPFAM" id="SSF47473">
    <property type="entry name" value="EF-hand"/>
    <property type="match status" value="1"/>
</dbReference>
<dbReference type="SMART" id="SM00054">
    <property type="entry name" value="EFh"/>
    <property type="match status" value="3"/>
</dbReference>
<comment type="caution">
    <text evidence="4">The sequence shown here is derived from an EMBL/GenBank/DDBJ whole genome shotgun (WGS) entry which is preliminary data.</text>
</comment>
<name>A0AAV2PSR1_MEGNR</name>
<reference evidence="4 5" key="1">
    <citation type="submission" date="2024-05" db="EMBL/GenBank/DDBJ databases">
        <authorList>
            <person name="Wallberg A."/>
        </authorList>
    </citation>
    <scope>NUCLEOTIDE SEQUENCE [LARGE SCALE GENOMIC DNA]</scope>
</reference>
<keyword evidence="1" id="KW-0677">Repeat</keyword>
<keyword evidence="5" id="KW-1185">Reference proteome</keyword>
<evidence type="ECO:0000313" key="5">
    <source>
        <dbReference type="Proteomes" id="UP001497623"/>
    </source>
</evidence>
<dbReference type="InterPro" id="IPR050403">
    <property type="entry name" value="Myosin_RLC"/>
</dbReference>
<feature type="domain" description="EF-hand" evidence="3">
    <location>
        <begin position="39"/>
        <end position="74"/>
    </location>
</feature>
<organism evidence="4 5">
    <name type="scientific">Meganyctiphanes norvegica</name>
    <name type="common">Northern krill</name>
    <name type="synonym">Thysanopoda norvegica</name>
    <dbReference type="NCBI Taxonomy" id="48144"/>
    <lineage>
        <taxon>Eukaryota</taxon>
        <taxon>Metazoa</taxon>
        <taxon>Ecdysozoa</taxon>
        <taxon>Arthropoda</taxon>
        <taxon>Crustacea</taxon>
        <taxon>Multicrustacea</taxon>
        <taxon>Malacostraca</taxon>
        <taxon>Eumalacostraca</taxon>
        <taxon>Eucarida</taxon>
        <taxon>Euphausiacea</taxon>
        <taxon>Euphausiidae</taxon>
        <taxon>Meganyctiphanes</taxon>
    </lineage>
</organism>
<feature type="non-terminal residue" evidence="4">
    <location>
        <position position="180"/>
    </location>
</feature>
<dbReference type="Proteomes" id="UP001497623">
    <property type="component" value="Unassembled WGS sequence"/>
</dbReference>
<dbReference type="Pfam" id="PF13499">
    <property type="entry name" value="EF-hand_7"/>
    <property type="match status" value="1"/>
</dbReference>
<dbReference type="PROSITE" id="PS00018">
    <property type="entry name" value="EF_HAND_1"/>
    <property type="match status" value="1"/>
</dbReference>
<protein>
    <recommendedName>
        <fullName evidence="3">EF-hand domain-containing protein</fullName>
    </recommendedName>
</protein>
<gene>
    <name evidence="4" type="ORF">MNOR_LOCUS3569</name>
</gene>